<name>A0ABU8WWV6_9BURK</name>
<dbReference type="EMBL" id="JBBKZT010000029">
    <property type="protein sequence ID" value="MEJ8851986.1"/>
    <property type="molecule type" value="Genomic_DNA"/>
</dbReference>
<dbReference type="InterPro" id="IPR006311">
    <property type="entry name" value="TAT_signal"/>
</dbReference>
<evidence type="ECO:0000313" key="2">
    <source>
        <dbReference type="Proteomes" id="UP001385892"/>
    </source>
</evidence>
<reference evidence="1 2" key="1">
    <citation type="submission" date="2024-03" db="EMBL/GenBank/DDBJ databases">
        <title>Novel species of the genus Variovorax.</title>
        <authorList>
            <person name="Liu Q."/>
            <person name="Xin Y.-H."/>
        </authorList>
    </citation>
    <scope>NUCLEOTIDE SEQUENCE [LARGE SCALE GENOMIC DNA]</scope>
    <source>
        <strain evidence="1 2">KACC 18900</strain>
    </source>
</reference>
<evidence type="ECO:0000313" key="1">
    <source>
        <dbReference type="EMBL" id="MEJ8851986.1"/>
    </source>
</evidence>
<sequence length="207" mass="21512">MRVIPIAPLGLAGADACSDEDNGQVPKLALPLARREFLKGSGILMGTIAAGSVLAALAPSSVWALELKQLSESEGTTLMAMGRVLYPHKKLPDAVYALLAKDLDGKADALPVVKAGIASLDQATGGSFVKAPAAKKLAAVKAIEGTPFFNTVRGQCVTSLYDNDMAFAALGYPGSAWEKGGYITRGFQDLKWLPAPPQAASPPPYMG</sequence>
<comment type="caution">
    <text evidence="1">The sequence shown here is derived from an EMBL/GenBank/DDBJ whole genome shotgun (WGS) entry which is preliminary data.</text>
</comment>
<accession>A0ABU8WWV6</accession>
<proteinExistence type="predicted"/>
<protein>
    <submittedName>
        <fullName evidence="1">Tat (Twin-arginine translocation) pathway signal sequence</fullName>
    </submittedName>
</protein>
<keyword evidence="2" id="KW-1185">Reference proteome</keyword>
<dbReference type="RefSeq" id="WP_340347840.1">
    <property type="nucleotide sequence ID" value="NZ_JBBKZT010000029.1"/>
</dbReference>
<dbReference type="PROSITE" id="PS51318">
    <property type="entry name" value="TAT"/>
    <property type="match status" value="1"/>
</dbReference>
<organism evidence="1 2">
    <name type="scientific">Variovorax rhizosphaerae</name>
    <dbReference type="NCBI Taxonomy" id="1836200"/>
    <lineage>
        <taxon>Bacteria</taxon>
        <taxon>Pseudomonadati</taxon>
        <taxon>Pseudomonadota</taxon>
        <taxon>Betaproteobacteria</taxon>
        <taxon>Burkholderiales</taxon>
        <taxon>Comamonadaceae</taxon>
        <taxon>Variovorax</taxon>
    </lineage>
</organism>
<gene>
    <name evidence="1" type="ORF">WKW82_35525</name>
</gene>
<dbReference type="Proteomes" id="UP001385892">
    <property type="component" value="Unassembled WGS sequence"/>
</dbReference>